<dbReference type="Pfam" id="PF11734">
    <property type="entry name" value="TilS_C"/>
    <property type="match status" value="1"/>
</dbReference>
<dbReference type="InterPro" id="IPR012094">
    <property type="entry name" value="tRNA_Ile_lys_synt"/>
</dbReference>
<dbReference type="RefSeq" id="WP_016380390.1">
    <property type="nucleotide sequence ID" value="NZ_BAYM01000151.1"/>
</dbReference>
<dbReference type="GO" id="GO:0005737">
    <property type="term" value="C:cytoplasm"/>
    <property type="evidence" value="ECO:0007669"/>
    <property type="project" value="UniProtKB-SubCell"/>
</dbReference>
<accession>A0A0C9NZ61</accession>
<name>A0A0C9NZ61_LACPA</name>
<comment type="domain">
    <text evidence="8">The N-terminal region contains the highly conserved SGGXDS motif, predicted to be a P-loop motif involved in ATP binding.</text>
</comment>
<dbReference type="AlphaFoldDB" id="A0A0C9NZ61"/>
<organism evidence="10 11">
    <name type="scientific">Lacticaseibacillus paracasei NRIC 0644</name>
    <dbReference type="NCBI Taxonomy" id="1435038"/>
    <lineage>
        <taxon>Bacteria</taxon>
        <taxon>Bacillati</taxon>
        <taxon>Bacillota</taxon>
        <taxon>Bacilli</taxon>
        <taxon>Lactobacillales</taxon>
        <taxon>Lactobacillaceae</taxon>
        <taxon>Lacticaseibacillus</taxon>
    </lineage>
</organism>
<feature type="binding site" evidence="8">
    <location>
        <begin position="22"/>
        <end position="27"/>
    </location>
    <ligand>
        <name>ATP</name>
        <dbReference type="ChEBI" id="CHEBI:30616"/>
    </ligand>
</feature>
<gene>
    <name evidence="8" type="primary">tilS</name>
    <name evidence="10" type="ORF">LC0644_1909</name>
</gene>
<dbReference type="Pfam" id="PF01171">
    <property type="entry name" value="ATP_bind_3"/>
    <property type="match status" value="1"/>
</dbReference>
<dbReference type="Gene3D" id="3.40.50.620">
    <property type="entry name" value="HUPs"/>
    <property type="match status" value="1"/>
</dbReference>
<evidence type="ECO:0000256" key="8">
    <source>
        <dbReference type="HAMAP-Rule" id="MF_01161"/>
    </source>
</evidence>
<dbReference type="InterPro" id="IPR011063">
    <property type="entry name" value="TilS/TtcA_N"/>
</dbReference>
<comment type="caution">
    <text evidence="10">The sequence shown here is derived from an EMBL/GenBank/DDBJ whole genome shotgun (WGS) entry which is preliminary data.</text>
</comment>
<protein>
    <recommendedName>
        <fullName evidence="8">tRNA(Ile)-lysidine synthase</fullName>
        <ecNumber evidence="8">6.3.4.19</ecNumber>
    </recommendedName>
    <alternativeName>
        <fullName evidence="8">tRNA(Ile)-2-lysyl-cytidine synthase</fullName>
    </alternativeName>
    <alternativeName>
        <fullName evidence="8">tRNA(Ile)-lysidine synthetase</fullName>
    </alternativeName>
</protein>
<evidence type="ECO:0000259" key="9">
    <source>
        <dbReference type="SMART" id="SM00977"/>
    </source>
</evidence>
<dbReference type="SMART" id="SM00977">
    <property type="entry name" value="TilS_C"/>
    <property type="match status" value="1"/>
</dbReference>
<evidence type="ECO:0000313" key="10">
    <source>
        <dbReference type="EMBL" id="GAN37320.1"/>
    </source>
</evidence>
<dbReference type="EMBL" id="BAYM01000151">
    <property type="protein sequence ID" value="GAN37320.1"/>
    <property type="molecule type" value="Genomic_DNA"/>
</dbReference>
<dbReference type="InterPro" id="IPR014729">
    <property type="entry name" value="Rossmann-like_a/b/a_fold"/>
</dbReference>
<reference evidence="11" key="1">
    <citation type="submission" date="2014-05" db="EMBL/GenBank/DDBJ databases">
        <title>Whole genome sequencing of Lactobacillus casei NRIC0644.</title>
        <authorList>
            <person name="Atarashi H."/>
            <person name="Yoshida Y."/>
            <person name="Fujimura S."/>
            <person name="Tanaka N."/>
            <person name="Shiwa Y."/>
            <person name="Yoshikawa H."/>
            <person name="Okada S."/>
            <person name="Nakagawa J."/>
        </authorList>
    </citation>
    <scope>NUCLEOTIDE SEQUENCE [LARGE SCALE GENOMIC DNA]</scope>
    <source>
        <strain evidence="11">NRIC0644</strain>
    </source>
</reference>
<dbReference type="InterPro" id="IPR012796">
    <property type="entry name" value="Lysidine-tRNA-synth_C"/>
</dbReference>
<dbReference type="Proteomes" id="UP000032552">
    <property type="component" value="Unassembled WGS sequence"/>
</dbReference>
<evidence type="ECO:0000256" key="4">
    <source>
        <dbReference type="ARBA" id="ARBA00022694"/>
    </source>
</evidence>
<sequence length="436" mass="48791">MSPKLFQRFGFAPHTRVLVAVSGGVDSMVLLNLAVKAADLDVVVATFDHRLRPESQQEQAFVVAAAQQLQVPVVTGQWRRSDGQPTSEAAARQARYAFLAATAAEQHAEVVMTAHHADDQLETILFRLARSGDPASLIGIRADRAWHGRRLVRPLLPYSKAMIRSYADQHNVRFCEDSSNADPHYARNQLRHQVIPAFKKQNTQLLAHIQTFTMEQTGLLALAEAQLAEWLQRLQVDDATVNWRVASPQPEAVQRLLLKKILQQWQPNVDRQLLSPVLASLSGTKERRFDLGGGISIAVQSEQIVRLTRQAPVKPVTFTKLDQQHRTTRGIFSLQTSVAADKGTPVRVKLPITLRTRQAGDVVQLPNGVIQKLRRFLINTKIPAYQRDQLLVLARGHQVFWVEGQPLERLSAIDQTDILHVVLVQSPDVDKSEDKS</sequence>
<proteinExistence type="inferred from homology"/>
<dbReference type="InterPro" id="IPR012795">
    <property type="entry name" value="tRNA_Ile_lys_synt_N"/>
</dbReference>
<dbReference type="EC" id="6.3.4.19" evidence="8"/>
<keyword evidence="6 8" id="KW-0067">ATP-binding</keyword>
<evidence type="ECO:0000256" key="1">
    <source>
        <dbReference type="ARBA" id="ARBA00004496"/>
    </source>
</evidence>
<evidence type="ECO:0000313" key="11">
    <source>
        <dbReference type="Proteomes" id="UP000032552"/>
    </source>
</evidence>
<comment type="similarity">
    <text evidence="8">Belongs to the tRNA(Ile)-lysidine synthase family.</text>
</comment>
<keyword evidence="5 8" id="KW-0547">Nucleotide-binding</keyword>
<dbReference type="GO" id="GO:0005524">
    <property type="term" value="F:ATP binding"/>
    <property type="evidence" value="ECO:0007669"/>
    <property type="project" value="UniProtKB-UniRule"/>
</dbReference>
<dbReference type="SUPFAM" id="SSF56037">
    <property type="entry name" value="PheT/TilS domain"/>
    <property type="match status" value="1"/>
</dbReference>
<dbReference type="NCBIfam" id="TIGR02433">
    <property type="entry name" value="lysidine_TilS_C"/>
    <property type="match status" value="1"/>
</dbReference>
<dbReference type="SUPFAM" id="SSF52402">
    <property type="entry name" value="Adenine nucleotide alpha hydrolases-like"/>
    <property type="match status" value="1"/>
</dbReference>
<dbReference type="PANTHER" id="PTHR43033:SF1">
    <property type="entry name" value="TRNA(ILE)-LYSIDINE SYNTHASE-RELATED"/>
    <property type="match status" value="1"/>
</dbReference>
<dbReference type="GO" id="GO:0006400">
    <property type="term" value="P:tRNA modification"/>
    <property type="evidence" value="ECO:0007669"/>
    <property type="project" value="UniProtKB-UniRule"/>
</dbReference>
<evidence type="ECO:0000256" key="2">
    <source>
        <dbReference type="ARBA" id="ARBA00022490"/>
    </source>
</evidence>
<dbReference type="CDD" id="cd01992">
    <property type="entry name" value="TilS_N"/>
    <property type="match status" value="1"/>
</dbReference>
<comment type="function">
    <text evidence="8">Ligates lysine onto the cytidine present at position 34 of the AUA codon-specific tRNA(Ile) that contains the anticodon CAU, in an ATP-dependent manner. Cytidine is converted to lysidine, thus changing the amino acid specificity of the tRNA from methionine to isoleucine.</text>
</comment>
<evidence type="ECO:0000256" key="6">
    <source>
        <dbReference type="ARBA" id="ARBA00022840"/>
    </source>
</evidence>
<dbReference type="GO" id="GO:0032267">
    <property type="term" value="F:tRNA(Ile)-lysidine synthase activity"/>
    <property type="evidence" value="ECO:0007669"/>
    <property type="project" value="UniProtKB-EC"/>
</dbReference>
<dbReference type="PANTHER" id="PTHR43033">
    <property type="entry name" value="TRNA(ILE)-LYSIDINE SYNTHASE-RELATED"/>
    <property type="match status" value="1"/>
</dbReference>
<comment type="subcellular location">
    <subcellularLocation>
        <location evidence="1 8">Cytoplasm</location>
    </subcellularLocation>
</comment>
<keyword evidence="4 8" id="KW-0819">tRNA processing</keyword>
<keyword evidence="3 8" id="KW-0436">Ligase</keyword>
<dbReference type="HAMAP" id="MF_01161">
    <property type="entry name" value="tRNA_Ile_lys_synt"/>
    <property type="match status" value="1"/>
</dbReference>
<evidence type="ECO:0000256" key="5">
    <source>
        <dbReference type="ARBA" id="ARBA00022741"/>
    </source>
</evidence>
<dbReference type="NCBIfam" id="TIGR02432">
    <property type="entry name" value="lysidine_TilS_N"/>
    <property type="match status" value="1"/>
</dbReference>
<evidence type="ECO:0000256" key="7">
    <source>
        <dbReference type="ARBA" id="ARBA00048539"/>
    </source>
</evidence>
<evidence type="ECO:0000256" key="3">
    <source>
        <dbReference type="ARBA" id="ARBA00022598"/>
    </source>
</evidence>
<keyword evidence="2 8" id="KW-0963">Cytoplasm</keyword>
<feature type="domain" description="Lysidine-tRNA(Ile) synthetase C-terminal" evidence="9">
    <location>
        <begin position="352"/>
        <end position="423"/>
    </location>
</feature>
<comment type="catalytic activity">
    <reaction evidence="7 8">
        <text>cytidine(34) in tRNA(Ile2) + L-lysine + ATP = lysidine(34) in tRNA(Ile2) + AMP + diphosphate + H(+)</text>
        <dbReference type="Rhea" id="RHEA:43744"/>
        <dbReference type="Rhea" id="RHEA-COMP:10625"/>
        <dbReference type="Rhea" id="RHEA-COMP:10670"/>
        <dbReference type="ChEBI" id="CHEBI:15378"/>
        <dbReference type="ChEBI" id="CHEBI:30616"/>
        <dbReference type="ChEBI" id="CHEBI:32551"/>
        <dbReference type="ChEBI" id="CHEBI:33019"/>
        <dbReference type="ChEBI" id="CHEBI:82748"/>
        <dbReference type="ChEBI" id="CHEBI:83665"/>
        <dbReference type="ChEBI" id="CHEBI:456215"/>
        <dbReference type="EC" id="6.3.4.19"/>
    </reaction>
</comment>